<organism evidence="2 3">
    <name type="scientific">Pyronema omphalodes (strain CBS 100304)</name>
    <name type="common">Pyronema confluens</name>
    <dbReference type="NCBI Taxonomy" id="1076935"/>
    <lineage>
        <taxon>Eukaryota</taxon>
        <taxon>Fungi</taxon>
        <taxon>Dikarya</taxon>
        <taxon>Ascomycota</taxon>
        <taxon>Pezizomycotina</taxon>
        <taxon>Pezizomycetes</taxon>
        <taxon>Pezizales</taxon>
        <taxon>Pyronemataceae</taxon>
        <taxon>Pyronema</taxon>
    </lineage>
</organism>
<reference evidence="2 3" key="1">
    <citation type="journal article" date="2013" name="PLoS Genet.">
        <title>The genome and development-dependent transcriptomes of Pyronema confluens: a window into fungal evolution.</title>
        <authorList>
            <person name="Traeger S."/>
            <person name="Altegoer F."/>
            <person name="Freitag M."/>
            <person name="Gabaldon T."/>
            <person name="Kempken F."/>
            <person name="Kumar A."/>
            <person name="Marcet-Houben M."/>
            <person name="Poggeler S."/>
            <person name="Stajich J.E."/>
            <person name="Nowrousian M."/>
        </authorList>
    </citation>
    <scope>NUCLEOTIDE SEQUENCE [LARGE SCALE GENOMIC DNA]</scope>
    <source>
        <strain evidence="3">CBS 100304</strain>
        <tissue evidence="2">Vegetative mycelium</tissue>
    </source>
</reference>
<feature type="compositionally biased region" description="Polar residues" evidence="1">
    <location>
        <begin position="1"/>
        <end position="56"/>
    </location>
</feature>
<feature type="region of interest" description="Disordered" evidence="1">
    <location>
        <begin position="363"/>
        <end position="411"/>
    </location>
</feature>
<feature type="region of interest" description="Disordered" evidence="1">
    <location>
        <begin position="466"/>
        <end position="497"/>
    </location>
</feature>
<feature type="region of interest" description="Disordered" evidence="1">
    <location>
        <begin position="1"/>
        <end position="75"/>
    </location>
</feature>
<evidence type="ECO:0000256" key="1">
    <source>
        <dbReference type="SAM" id="MobiDB-lite"/>
    </source>
</evidence>
<evidence type="ECO:0000313" key="3">
    <source>
        <dbReference type="Proteomes" id="UP000018144"/>
    </source>
</evidence>
<feature type="compositionally biased region" description="Low complexity" evidence="1">
    <location>
        <begin position="477"/>
        <end position="491"/>
    </location>
</feature>
<accession>U4KWP4</accession>
<dbReference type="AlphaFoldDB" id="U4KWP4"/>
<name>U4KWP4_PYROM</name>
<gene>
    <name evidence="2" type="ORF">PCON_05213</name>
</gene>
<feature type="compositionally biased region" description="Low complexity" evidence="1">
    <location>
        <begin position="372"/>
        <end position="394"/>
    </location>
</feature>
<keyword evidence="3" id="KW-1185">Reference proteome</keyword>
<dbReference type="Proteomes" id="UP000018144">
    <property type="component" value="Unassembled WGS sequence"/>
</dbReference>
<feature type="compositionally biased region" description="Polar residues" evidence="1">
    <location>
        <begin position="66"/>
        <end position="75"/>
    </location>
</feature>
<proteinExistence type="predicted"/>
<protein>
    <submittedName>
        <fullName evidence="2">Uncharacterized protein</fullName>
    </submittedName>
</protein>
<dbReference type="EMBL" id="HF935262">
    <property type="protein sequence ID" value="CCX05626.1"/>
    <property type="molecule type" value="Genomic_DNA"/>
</dbReference>
<evidence type="ECO:0000313" key="2">
    <source>
        <dbReference type="EMBL" id="CCX05626.1"/>
    </source>
</evidence>
<sequence length="544" mass="59717">MPTINTRSSRTQAAQTLSNNAPPCTSNGGRRQRSFKNAPSNNNQFPSTSRVSSNTENDPHGGPLDQPSTVSQAYSGPWNSQIAGLAASRSGQVAQAIDAAVQPLTTYGCPVMKKATSDAGRQKLPAECSHVGSKAETLKHSEDFHIECPICKYDPVTSKPRTHSRGFTKPTEWDESDHLKRHLSYFMCVHGCGAGFFTKEARKDHHVNCIEKDQPEKNKQPGPKELEKIYQKLRDDSIRKADAENPEEWRKVKPRIMRELEALLLQQDDKGKLVKKFDAYDLTNRLFTPKNLAECQITSNDTITLNTPESSPTLDQCFNSLKEQIAYASQDAVATAASNFCDGIEPAKLEIFIHVLQNKRNPAQWRQTTDPQGSLTSSSSSSPSSSGTPSQSESYASSVSGRPKNKRAKTSHQNMLVSNGYLKENNASFSAPCQEGYTYYSTTSDTHFPSSVSTADTSFPSSATTWPGGVIDPKLLSTESSNISSGTSDTSMLDQDPTTMEGAQKCFHGTAMRGDALSHMGMHDECEVLMNNPVQLDFDFDFIE</sequence>